<dbReference type="Proteomes" id="UP000278792">
    <property type="component" value="Unassembled WGS sequence"/>
</dbReference>
<dbReference type="AlphaFoldDB" id="A0A3N3DV26"/>
<gene>
    <name evidence="1" type="ORF">EGH82_18895</name>
</gene>
<dbReference type="EMBL" id="RKIK01000082">
    <property type="protein sequence ID" value="ROV58337.1"/>
    <property type="molecule type" value="Genomic_DNA"/>
</dbReference>
<reference evidence="1 2" key="1">
    <citation type="submission" date="2018-11" db="EMBL/GenBank/DDBJ databases">
        <title>Vibrio ponticus strain CAIM 1751 pathogenic for the snapper Lutjanus guttatus.</title>
        <authorList>
            <person name="Soto-Rodriguez S."/>
            <person name="Lozano-Olvera R."/>
            <person name="Gomez-Gil B."/>
        </authorList>
    </citation>
    <scope>NUCLEOTIDE SEQUENCE [LARGE SCALE GENOMIC DNA]</scope>
    <source>
        <strain evidence="1 2">CAIM 1751</strain>
    </source>
</reference>
<evidence type="ECO:0000313" key="2">
    <source>
        <dbReference type="Proteomes" id="UP000278792"/>
    </source>
</evidence>
<dbReference type="RefSeq" id="WP_123783235.1">
    <property type="nucleotide sequence ID" value="NZ_RKIK01000082.1"/>
</dbReference>
<accession>A0A3N3DV26</accession>
<sequence>MRLIECSEDVRVYDLQGENITLCVNEFSVVVSDSGGEEIGRFEFDQREECNQYFHLITHMFLDRQGSKYLRQGIGEKCIEYFKDYCGTEIIAGNDNGHRSDDGSHLTGYASSFVTQMRKKGLIR</sequence>
<evidence type="ECO:0000313" key="1">
    <source>
        <dbReference type="EMBL" id="ROV58337.1"/>
    </source>
</evidence>
<protein>
    <submittedName>
        <fullName evidence="1">Uncharacterized protein</fullName>
    </submittedName>
</protein>
<name>A0A3N3DV26_9VIBR</name>
<organism evidence="1 2">
    <name type="scientific">Vibrio ponticus</name>
    <dbReference type="NCBI Taxonomy" id="265668"/>
    <lineage>
        <taxon>Bacteria</taxon>
        <taxon>Pseudomonadati</taxon>
        <taxon>Pseudomonadota</taxon>
        <taxon>Gammaproteobacteria</taxon>
        <taxon>Vibrionales</taxon>
        <taxon>Vibrionaceae</taxon>
        <taxon>Vibrio</taxon>
    </lineage>
</organism>
<comment type="caution">
    <text evidence="1">The sequence shown here is derived from an EMBL/GenBank/DDBJ whole genome shotgun (WGS) entry which is preliminary data.</text>
</comment>
<proteinExistence type="predicted"/>